<dbReference type="Proteomes" id="UP000295444">
    <property type="component" value="Unassembled WGS sequence"/>
</dbReference>
<dbReference type="OrthoDB" id="3697589at2"/>
<reference evidence="1 2" key="1">
    <citation type="submission" date="2019-03" db="EMBL/GenBank/DDBJ databases">
        <title>Genomic Encyclopedia of Type Strains, Phase IV (KMG-IV): sequencing the most valuable type-strain genomes for metagenomic binning, comparative biology and taxonomic classification.</title>
        <authorList>
            <person name="Goeker M."/>
        </authorList>
    </citation>
    <scope>NUCLEOTIDE SEQUENCE [LARGE SCALE GENOMIC DNA]</scope>
    <source>
        <strain evidence="1 2">DSM 45361</strain>
    </source>
</reference>
<organism evidence="1 2">
    <name type="scientific">Labedaea rhizosphaerae</name>
    <dbReference type="NCBI Taxonomy" id="598644"/>
    <lineage>
        <taxon>Bacteria</taxon>
        <taxon>Bacillati</taxon>
        <taxon>Actinomycetota</taxon>
        <taxon>Actinomycetes</taxon>
        <taxon>Pseudonocardiales</taxon>
        <taxon>Pseudonocardiaceae</taxon>
        <taxon>Labedaea</taxon>
    </lineage>
</organism>
<protein>
    <recommendedName>
        <fullName evidence="3">Excreted virulence factor EspC (Type VII ESX diderm)</fullName>
    </recommendedName>
</protein>
<accession>A0A4R6RXP2</accession>
<dbReference type="AlphaFoldDB" id="A0A4R6RXP2"/>
<keyword evidence="2" id="KW-1185">Reference proteome</keyword>
<evidence type="ECO:0000313" key="1">
    <source>
        <dbReference type="EMBL" id="TDP91841.1"/>
    </source>
</evidence>
<evidence type="ECO:0000313" key="2">
    <source>
        <dbReference type="Proteomes" id="UP000295444"/>
    </source>
</evidence>
<evidence type="ECO:0008006" key="3">
    <source>
        <dbReference type="Google" id="ProtNLM"/>
    </source>
</evidence>
<gene>
    <name evidence="1" type="ORF">EV186_10850</name>
</gene>
<comment type="caution">
    <text evidence="1">The sequence shown here is derived from an EMBL/GenBank/DDBJ whole genome shotgun (WGS) entry which is preliminary data.</text>
</comment>
<proteinExistence type="predicted"/>
<dbReference type="EMBL" id="SNXZ01000008">
    <property type="protein sequence ID" value="TDP91841.1"/>
    <property type="molecule type" value="Genomic_DNA"/>
</dbReference>
<sequence length="102" mass="11090">MPDGYGTRTGEMSAVTTKIKSQVTPINDQADKVDHGQVTAADFGRVFQDKGSAYTTARHDKLVAPIRSYSTATSTLGDRLHDAYQDYEQTEEGNTSGMRGQS</sequence>
<name>A0A4R6RXP2_LABRH</name>
<dbReference type="RefSeq" id="WP_133853427.1">
    <property type="nucleotide sequence ID" value="NZ_SNXZ01000008.1"/>
</dbReference>